<proteinExistence type="predicted"/>
<accession>A0AAD7DDL1</accession>
<organism evidence="1 2">
    <name type="scientific">Mycena rosella</name>
    <name type="common">Pink bonnet</name>
    <name type="synonym">Agaricus rosellus</name>
    <dbReference type="NCBI Taxonomy" id="1033263"/>
    <lineage>
        <taxon>Eukaryota</taxon>
        <taxon>Fungi</taxon>
        <taxon>Dikarya</taxon>
        <taxon>Basidiomycota</taxon>
        <taxon>Agaricomycotina</taxon>
        <taxon>Agaricomycetes</taxon>
        <taxon>Agaricomycetidae</taxon>
        <taxon>Agaricales</taxon>
        <taxon>Marasmiineae</taxon>
        <taxon>Mycenaceae</taxon>
        <taxon>Mycena</taxon>
    </lineage>
</organism>
<name>A0AAD7DDL1_MYCRO</name>
<dbReference type="Proteomes" id="UP001221757">
    <property type="component" value="Unassembled WGS sequence"/>
</dbReference>
<dbReference type="AlphaFoldDB" id="A0AAD7DDL1"/>
<comment type="caution">
    <text evidence="1">The sequence shown here is derived from an EMBL/GenBank/DDBJ whole genome shotgun (WGS) entry which is preliminary data.</text>
</comment>
<gene>
    <name evidence="1" type="ORF">B0H17DRAFT_1180334</name>
</gene>
<reference evidence="1" key="1">
    <citation type="submission" date="2023-03" db="EMBL/GenBank/DDBJ databases">
        <title>Massive genome expansion in bonnet fungi (Mycena s.s.) driven by repeated elements and novel gene families across ecological guilds.</title>
        <authorList>
            <consortium name="Lawrence Berkeley National Laboratory"/>
            <person name="Harder C.B."/>
            <person name="Miyauchi S."/>
            <person name="Viragh M."/>
            <person name="Kuo A."/>
            <person name="Thoen E."/>
            <person name="Andreopoulos B."/>
            <person name="Lu D."/>
            <person name="Skrede I."/>
            <person name="Drula E."/>
            <person name="Henrissat B."/>
            <person name="Morin E."/>
            <person name="Kohler A."/>
            <person name="Barry K."/>
            <person name="LaButti K."/>
            <person name="Morin E."/>
            <person name="Salamov A."/>
            <person name="Lipzen A."/>
            <person name="Mereny Z."/>
            <person name="Hegedus B."/>
            <person name="Baldrian P."/>
            <person name="Stursova M."/>
            <person name="Weitz H."/>
            <person name="Taylor A."/>
            <person name="Grigoriev I.V."/>
            <person name="Nagy L.G."/>
            <person name="Martin F."/>
            <person name="Kauserud H."/>
        </authorList>
    </citation>
    <scope>NUCLEOTIDE SEQUENCE</scope>
    <source>
        <strain evidence="1">CBHHK067</strain>
    </source>
</reference>
<sequence>MLSDANKIAWATADADPKGRFLAALAPTQYDGSSSEGTILGEPLCDRVVIPHAPFEVIQSPDRLKSKFLADLALLSRNAQSNDTLFVVVCSHGRQSDGAILVGGVDDPNHRVYISIADVQKALRLKPKSRSLALPPFTHASLARLRVVPHQAGQTPDPSYSHISTAPTLELSARISGLSLDPALSERLLTLAAALPGYNLPTTRTVNHLSRWIRLLGTENPAPRVDTSVILHALGYQEHLLLLADAMWLTGAWSRNITAPADVDLSAVLKTRSTVSTRDLLPILGTDHRYTRPSDQESWDFDWNAPVVDQFLTGWYRAGCPEIEIAQIRRARTEVEAWLRCLGKEEPKLCCPCGDHLLVTQAEYEARFSDYIERERKEYILRTSFVMDSPHTPGGSASSFSFYDLFTIVHRGVTPTFP</sequence>
<protein>
    <submittedName>
        <fullName evidence="1">Uncharacterized protein</fullName>
    </submittedName>
</protein>
<keyword evidence="2" id="KW-1185">Reference proteome</keyword>
<evidence type="ECO:0000313" key="1">
    <source>
        <dbReference type="EMBL" id="KAJ7689113.1"/>
    </source>
</evidence>
<dbReference type="EMBL" id="JARKIE010000074">
    <property type="protein sequence ID" value="KAJ7689113.1"/>
    <property type="molecule type" value="Genomic_DNA"/>
</dbReference>
<evidence type="ECO:0000313" key="2">
    <source>
        <dbReference type="Proteomes" id="UP001221757"/>
    </source>
</evidence>